<sequence>MEKISETYQRPLLDQCSEVYDDGSYENHQQYHQRSLSGMVKNALQIVAFLLLLYISILLTIEGSSKWTKAVNDKEAVNEQLTLPQKALKFEQRPEWLRIQPPWNQPPSDEVDSAWDELLFSLNIRISSEELSLLNENKTNLVRVTGGDHGKNYVGVIGVYHHIHCLNNIRRMLSWDYYEPKFAHQKHTEGFSKEHAHHCLDTIRQALMCHANTALYTSEWDSRTHMPSRDLRSGAVTTCVQWDSLDTWARQRALVPGHYKYIATTVD</sequence>
<comment type="similarity">
    <text evidence="1">Belongs to the ustYa family.</text>
</comment>
<dbReference type="EMBL" id="CP063411">
    <property type="protein sequence ID" value="QSZ36857.1"/>
    <property type="molecule type" value="Genomic_DNA"/>
</dbReference>
<keyword evidence="2" id="KW-0812">Transmembrane</keyword>
<feature type="transmembrane region" description="Helical" evidence="2">
    <location>
        <begin position="43"/>
        <end position="61"/>
    </location>
</feature>
<evidence type="ECO:0000313" key="4">
    <source>
        <dbReference type="Proteomes" id="UP000672032"/>
    </source>
</evidence>
<accession>A0A8A3PN06</accession>
<evidence type="ECO:0000256" key="1">
    <source>
        <dbReference type="ARBA" id="ARBA00035112"/>
    </source>
</evidence>
<gene>
    <name evidence="3" type="ORF">DSL72_006740</name>
</gene>
<reference evidence="3" key="1">
    <citation type="submission" date="2020-10" db="EMBL/GenBank/DDBJ databases">
        <title>Genome Sequence of Monilinia vaccinii-corymbosi Sheds Light on Mummy Berry Disease Infection of Blueberry and Mating Type.</title>
        <authorList>
            <person name="Yow A.G."/>
            <person name="Zhang Y."/>
            <person name="Bansal K."/>
            <person name="Eacker S.M."/>
            <person name="Sullivan S."/>
            <person name="Liachko I."/>
            <person name="Cubeta M.A."/>
            <person name="Rollins J.A."/>
            <person name="Ashrafi H."/>
        </authorList>
    </citation>
    <scope>NUCLEOTIDE SEQUENCE</scope>
    <source>
        <strain evidence="3">RL-1</strain>
    </source>
</reference>
<evidence type="ECO:0008006" key="5">
    <source>
        <dbReference type="Google" id="ProtNLM"/>
    </source>
</evidence>
<name>A0A8A3PN06_9HELO</name>
<protein>
    <recommendedName>
        <fullName evidence="5">Tat pathway signal sequence</fullName>
    </recommendedName>
</protein>
<dbReference type="GO" id="GO:0043386">
    <property type="term" value="P:mycotoxin biosynthetic process"/>
    <property type="evidence" value="ECO:0007669"/>
    <property type="project" value="InterPro"/>
</dbReference>
<dbReference type="AlphaFoldDB" id="A0A8A3PN06"/>
<dbReference type="Proteomes" id="UP000672032">
    <property type="component" value="Chromosome 7"/>
</dbReference>
<dbReference type="PANTHER" id="PTHR33365">
    <property type="entry name" value="YALI0B05434P"/>
    <property type="match status" value="1"/>
</dbReference>
<dbReference type="Pfam" id="PF11807">
    <property type="entry name" value="UstYa"/>
    <property type="match status" value="1"/>
</dbReference>
<dbReference type="InterPro" id="IPR021765">
    <property type="entry name" value="UstYa-like"/>
</dbReference>
<keyword evidence="4" id="KW-1185">Reference proteome</keyword>
<proteinExistence type="inferred from homology"/>
<evidence type="ECO:0000313" key="3">
    <source>
        <dbReference type="EMBL" id="QSZ36857.1"/>
    </source>
</evidence>
<evidence type="ECO:0000256" key="2">
    <source>
        <dbReference type="SAM" id="Phobius"/>
    </source>
</evidence>
<keyword evidence="2" id="KW-1133">Transmembrane helix</keyword>
<organism evidence="3 4">
    <name type="scientific">Monilinia vaccinii-corymbosi</name>
    <dbReference type="NCBI Taxonomy" id="61207"/>
    <lineage>
        <taxon>Eukaryota</taxon>
        <taxon>Fungi</taxon>
        <taxon>Dikarya</taxon>
        <taxon>Ascomycota</taxon>
        <taxon>Pezizomycotina</taxon>
        <taxon>Leotiomycetes</taxon>
        <taxon>Helotiales</taxon>
        <taxon>Sclerotiniaceae</taxon>
        <taxon>Monilinia</taxon>
    </lineage>
</organism>
<dbReference type="PANTHER" id="PTHR33365:SF12">
    <property type="entry name" value="TAT PATHWAY SIGNAL SEQUENCE"/>
    <property type="match status" value="1"/>
</dbReference>
<keyword evidence="2" id="KW-0472">Membrane</keyword>
<dbReference type="OrthoDB" id="3687641at2759"/>